<dbReference type="GO" id="GO:0005576">
    <property type="term" value="C:extracellular region"/>
    <property type="evidence" value="ECO:0007669"/>
    <property type="project" value="TreeGrafter"/>
</dbReference>
<evidence type="ECO:0000256" key="4">
    <source>
        <dbReference type="ARBA" id="ARBA00023136"/>
    </source>
</evidence>
<proteinExistence type="inferred from homology"/>
<feature type="transmembrane region" description="Helical" evidence="5">
    <location>
        <begin position="274"/>
        <end position="291"/>
    </location>
</feature>
<dbReference type="OrthoDB" id="9763654at2"/>
<keyword evidence="2 5" id="KW-0812">Transmembrane</keyword>
<protein>
    <recommendedName>
        <fullName evidence="5">UPF0182 protein GCM10011354_30590</fullName>
    </recommendedName>
</protein>
<evidence type="ECO:0000256" key="2">
    <source>
        <dbReference type="ARBA" id="ARBA00022692"/>
    </source>
</evidence>
<feature type="region of interest" description="Disordered" evidence="6">
    <location>
        <begin position="1025"/>
        <end position="1075"/>
    </location>
</feature>
<comment type="caution">
    <text evidence="7">The sequence shown here is derived from an EMBL/GenBank/DDBJ whole genome shotgun (WGS) entry which is preliminary data.</text>
</comment>
<dbReference type="EMBL" id="BMHA01000013">
    <property type="protein sequence ID" value="GGI08739.1"/>
    <property type="molecule type" value="Genomic_DNA"/>
</dbReference>
<feature type="compositionally biased region" description="Acidic residues" evidence="6">
    <location>
        <begin position="952"/>
        <end position="971"/>
    </location>
</feature>
<keyword evidence="3 5" id="KW-1133">Transmembrane helix</keyword>
<evidence type="ECO:0000256" key="5">
    <source>
        <dbReference type="HAMAP-Rule" id="MF_01600"/>
    </source>
</evidence>
<comment type="similarity">
    <text evidence="5">Belongs to the UPF0182 family.</text>
</comment>
<reference evidence="7" key="2">
    <citation type="submission" date="2020-09" db="EMBL/GenBank/DDBJ databases">
        <authorList>
            <person name="Sun Q."/>
            <person name="Zhou Y."/>
        </authorList>
    </citation>
    <scope>NUCLEOTIDE SEQUENCE</scope>
    <source>
        <strain evidence="7">CGMCC 1.14988</strain>
    </source>
</reference>
<evidence type="ECO:0000313" key="8">
    <source>
        <dbReference type="Proteomes" id="UP000650511"/>
    </source>
</evidence>
<feature type="transmembrane region" description="Helical" evidence="5">
    <location>
        <begin position="172"/>
        <end position="194"/>
    </location>
</feature>
<dbReference type="PANTHER" id="PTHR39344">
    <property type="entry name" value="UPF0182 PROTEIN SLL1060"/>
    <property type="match status" value="1"/>
</dbReference>
<feature type="transmembrane region" description="Helical" evidence="5">
    <location>
        <begin position="82"/>
        <end position="106"/>
    </location>
</feature>
<evidence type="ECO:0000256" key="6">
    <source>
        <dbReference type="SAM" id="MobiDB-lite"/>
    </source>
</evidence>
<sequence>MANWPLYGGPDSLSLPRTGVSALVPHSRSAARSQTTPADAEVAVRPPGVASARDPPDRPGGIRRLIERPVVGDLVRRRLGTVVVLGVLLVVFSANRIAVLLTDLWWFDERGYRDVFTTLLATRVGLGVAFGLLLAALIAGNLLVARRLRPFYIPSTPQQAQIQRYREMADPYLPWLIAGVAAVFGFTSGAAVSAQWESFLLWLNGGEVGTTDAQFGVDLGFYLFDLPFLSFLQTWLFTSLILTLMLTAGAHYLLGGIRPEAEGEKVLPSVKAHLAVLVAAALAVFAWGYWLDRYQLLYSDRGTVTGASYTDVNAELPALYLLLGVSAIAIVLVLLAIRQRGFLLPGAALALLIVASIILQGAYPAAIQRLRVDPQELAREQDFIERNLEATRLAFGLDEVGLQPFDIANDLDEGDVIDNEITLRNVRLWEPEVLETTFQQLQSLRPYYQFNDVAIDRYEIDGELRQVMIATRDLSELPAETDSWQNRHLTYTHGFGVVASQVNTANEQGQPVFLAANIPPAGEDEVVPGDEPGVYFGNFANPPFNLVRTDAEELDFESPDGTEQVTTVYDGAGGVDIGSLSRRLAFALRFGDYNLLLTNFITDESRIIFNRHVSERVRQVAPFLELDSAPYPVVSNGRVQWIIDAYTTSNAYPYSERGTLNLGQRQVPVNYVRNSVKAVVDAYDGDVTLYRVEEDDPILDAWVDIFPGIVEPMGEAPDEIVAHFRYPQDLFRLQADLYRTYHIPNAAPFYNRADEWSIPRDPAFAANQGQGATTDLTGASNQRALQPYYLLMRLPGEETEEFVLIQPYLALGRENMVAWLAGRSDGENLNELFAVRFPTDSQVLGPLQAQARIEQDDDISAYITLRDREGVQVRRGNLQVLPIADSLLYVQPLFLLNPQAEIPELARVALVMGNRTAFDTTFAGALAQLLGIAVPESIIDEEARDPGIDPAGPEDDPGLVDDGAEADEDTEPPTGEVTVSQNLLRQALEAFADAELALRDGNLAEYQQSVEEARQLLEEAAEAQGLTVDELVEQGADGAEDGADEDEQTDAELLEELEQGGDGGDPIGDVTDDDA</sequence>
<evidence type="ECO:0000313" key="7">
    <source>
        <dbReference type="EMBL" id="GGI08739.1"/>
    </source>
</evidence>
<dbReference type="GO" id="GO:0005886">
    <property type="term" value="C:plasma membrane"/>
    <property type="evidence" value="ECO:0007669"/>
    <property type="project" value="UniProtKB-SubCell"/>
</dbReference>
<feature type="transmembrane region" description="Helical" evidence="5">
    <location>
        <begin position="232"/>
        <end position="254"/>
    </location>
</feature>
<dbReference type="PANTHER" id="PTHR39344:SF1">
    <property type="entry name" value="UPF0182 PROTEIN SLL1060"/>
    <property type="match status" value="1"/>
</dbReference>
<feature type="transmembrane region" description="Helical" evidence="5">
    <location>
        <begin position="318"/>
        <end position="337"/>
    </location>
</feature>
<feature type="region of interest" description="Disordered" evidence="6">
    <location>
        <begin position="943"/>
        <end position="979"/>
    </location>
</feature>
<accession>A0A8J3AHJ1</accession>
<name>A0A8J3AHJ1_9ACTN</name>
<evidence type="ECO:0000256" key="1">
    <source>
        <dbReference type="ARBA" id="ARBA00022475"/>
    </source>
</evidence>
<feature type="transmembrane region" description="Helical" evidence="5">
    <location>
        <begin position="342"/>
        <end position="363"/>
    </location>
</feature>
<feature type="region of interest" description="Disordered" evidence="6">
    <location>
        <begin position="25"/>
        <end position="60"/>
    </location>
</feature>
<dbReference type="AlphaFoldDB" id="A0A8J3AHJ1"/>
<dbReference type="Pfam" id="PF03699">
    <property type="entry name" value="UPF0182"/>
    <property type="match status" value="1"/>
</dbReference>
<gene>
    <name evidence="7" type="ORF">GCM10011354_30590</name>
</gene>
<keyword evidence="1 5" id="KW-1003">Cell membrane</keyword>
<feature type="transmembrane region" description="Helical" evidence="5">
    <location>
        <begin position="126"/>
        <end position="145"/>
    </location>
</feature>
<organism evidence="7 8">
    <name type="scientific">Egicoccus halophilus</name>
    <dbReference type="NCBI Taxonomy" id="1670830"/>
    <lineage>
        <taxon>Bacteria</taxon>
        <taxon>Bacillati</taxon>
        <taxon>Actinomycetota</taxon>
        <taxon>Nitriliruptoria</taxon>
        <taxon>Egicoccales</taxon>
        <taxon>Egicoccaceae</taxon>
        <taxon>Egicoccus</taxon>
    </lineage>
</organism>
<keyword evidence="4 5" id="KW-0472">Membrane</keyword>
<reference evidence="7" key="1">
    <citation type="journal article" date="2014" name="Int. J. Syst. Evol. Microbiol.">
        <title>Complete genome sequence of Corynebacterium casei LMG S-19264T (=DSM 44701T), isolated from a smear-ripened cheese.</title>
        <authorList>
            <consortium name="US DOE Joint Genome Institute (JGI-PGF)"/>
            <person name="Walter F."/>
            <person name="Albersmeier A."/>
            <person name="Kalinowski J."/>
            <person name="Ruckert C."/>
        </authorList>
    </citation>
    <scope>NUCLEOTIDE SEQUENCE</scope>
    <source>
        <strain evidence="7">CGMCC 1.14988</strain>
    </source>
</reference>
<dbReference type="Proteomes" id="UP000650511">
    <property type="component" value="Unassembled WGS sequence"/>
</dbReference>
<dbReference type="InterPro" id="IPR005372">
    <property type="entry name" value="UPF0182"/>
</dbReference>
<dbReference type="HAMAP" id="MF_01600">
    <property type="entry name" value="UPF0182"/>
    <property type="match status" value="1"/>
</dbReference>
<keyword evidence="8" id="KW-1185">Reference proteome</keyword>
<comment type="subcellular location">
    <subcellularLocation>
        <location evidence="5">Cell membrane</location>
        <topology evidence="5">Multi-pass membrane protein</topology>
    </subcellularLocation>
</comment>
<feature type="compositionally biased region" description="Acidic residues" evidence="6">
    <location>
        <begin position="1038"/>
        <end position="1059"/>
    </location>
</feature>
<evidence type="ECO:0000256" key="3">
    <source>
        <dbReference type="ARBA" id="ARBA00022989"/>
    </source>
</evidence>